<organism evidence="3 4">
    <name type="scientific">Saccharopolyspora montiporae</name>
    <dbReference type="NCBI Taxonomy" id="2781240"/>
    <lineage>
        <taxon>Bacteria</taxon>
        <taxon>Bacillati</taxon>
        <taxon>Actinomycetota</taxon>
        <taxon>Actinomycetes</taxon>
        <taxon>Pseudonocardiales</taxon>
        <taxon>Pseudonocardiaceae</taxon>
        <taxon>Saccharopolyspora</taxon>
    </lineage>
</organism>
<dbReference type="GO" id="GO:0055085">
    <property type="term" value="P:transmembrane transport"/>
    <property type="evidence" value="ECO:0007669"/>
    <property type="project" value="InterPro"/>
</dbReference>
<evidence type="ECO:0000256" key="2">
    <source>
        <dbReference type="SAM" id="SignalP"/>
    </source>
</evidence>
<dbReference type="Pfam" id="PF03480">
    <property type="entry name" value="DctP"/>
    <property type="match status" value="1"/>
</dbReference>
<dbReference type="InterPro" id="IPR018389">
    <property type="entry name" value="DctP_fam"/>
</dbReference>
<dbReference type="NCBIfam" id="NF037995">
    <property type="entry name" value="TRAP_S1"/>
    <property type="match status" value="1"/>
</dbReference>
<dbReference type="RefSeq" id="WP_193926437.1">
    <property type="nucleotide sequence ID" value="NZ_JADEYC010000002.1"/>
</dbReference>
<dbReference type="InterPro" id="IPR038404">
    <property type="entry name" value="TRAP_DctP_sf"/>
</dbReference>
<dbReference type="Gene3D" id="3.40.190.170">
    <property type="entry name" value="Bacterial extracellular solute-binding protein, family 7"/>
    <property type="match status" value="1"/>
</dbReference>
<dbReference type="EMBL" id="JADEYC010000002">
    <property type="protein sequence ID" value="MBE9372980.1"/>
    <property type="molecule type" value="Genomic_DNA"/>
</dbReference>
<accession>A0A929FY06</accession>
<evidence type="ECO:0000256" key="1">
    <source>
        <dbReference type="ARBA" id="ARBA00022729"/>
    </source>
</evidence>
<dbReference type="AlphaFoldDB" id="A0A929FY06"/>
<reference evidence="3" key="1">
    <citation type="submission" date="2020-10" db="EMBL/GenBank/DDBJ databases">
        <title>Diversity and distribution of actinomycetes associated with coral in the coast of Hainan.</title>
        <authorList>
            <person name="Li F."/>
        </authorList>
    </citation>
    <scope>NUCLEOTIDE SEQUENCE</scope>
    <source>
        <strain evidence="3">HNM0983</strain>
    </source>
</reference>
<dbReference type="PANTHER" id="PTHR33376">
    <property type="match status" value="1"/>
</dbReference>
<name>A0A929FY06_9PSEU</name>
<evidence type="ECO:0000313" key="3">
    <source>
        <dbReference type="EMBL" id="MBE9372980.1"/>
    </source>
</evidence>
<evidence type="ECO:0000313" key="4">
    <source>
        <dbReference type="Proteomes" id="UP000598360"/>
    </source>
</evidence>
<dbReference type="PANTHER" id="PTHR33376:SF15">
    <property type="entry name" value="BLL6794 PROTEIN"/>
    <property type="match status" value="1"/>
</dbReference>
<dbReference type="PROSITE" id="PS51318">
    <property type="entry name" value="TAT"/>
    <property type="match status" value="1"/>
</dbReference>
<dbReference type="SUPFAM" id="SSF53850">
    <property type="entry name" value="Periplasmic binding protein-like II"/>
    <property type="match status" value="1"/>
</dbReference>
<sequence length="344" mass="37264">MTGPGNALGRRGFLSRRGFLGIAALAAAALPGCASARDPIAATYIPESYDDLYPGVEHFLGALHRETGGERSYEVFDAGTLLGAEQLLPGLLMDIAELIFQTSSYVSSSYPALSVMELPFVTGNFAQHRRAIDPDGPLHAEINDQLRPRGLRLLGSLPTSLEYLWTAAAPIREPADVRGMRIRVAGEIEGETVKALGGAPVTMGSSEVYEALERGTIDGLMSYVGTLVSRDLQQIVRYGTVAHFGAYTFDAYCRADWYEQQPEPVRRALRAASRSLHRQGTDSMLAVHERDYLPAIAEAGVQLVEPGARELAAFRRATAPVHEKWRAAVGPAVADRMLARVDEA</sequence>
<feature type="signal peptide" evidence="2">
    <location>
        <begin position="1"/>
        <end position="36"/>
    </location>
</feature>
<comment type="caution">
    <text evidence="3">The sequence shown here is derived from an EMBL/GenBank/DDBJ whole genome shotgun (WGS) entry which is preliminary data.</text>
</comment>
<dbReference type="InterPro" id="IPR006311">
    <property type="entry name" value="TAT_signal"/>
</dbReference>
<protein>
    <submittedName>
        <fullName evidence="3">TRAP transporter substrate-binding protein</fullName>
    </submittedName>
</protein>
<dbReference type="CDD" id="cd13603">
    <property type="entry name" value="PBP2_TRAP_Siap_TeaA_like"/>
    <property type="match status" value="1"/>
</dbReference>
<keyword evidence="1 2" id="KW-0732">Signal</keyword>
<dbReference type="Proteomes" id="UP000598360">
    <property type="component" value="Unassembled WGS sequence"/>
</dbReference>
<proteinExistence type="predicted"/>
<gene>
    <name evidence="3" type="ORF">IQ251_00825</name>
</gene>
<feature type="chain" id="PRO_5037748460" evidence="2">
    <location>
        <begin position="37"/>
        <end position="344"/>
    </location>
</feature>
<keyword evidence="4" id="KW-1185">Reference proteome</keyword>